<evidence type="ECO:0000313" key="1">
    <source>
        <dbReference type="EMBL" id="EHC86900.1"/>
    </source>
</evidence>
<evidence type="ECO:0000313" key="2">
    <source>
        <dbReference type="Proteomes" id="UP000004903"/>
    </source>
</evidence>
<sequence>MNGPYLPGATPATPGSLSVISGATPGSLSVIFSGLPRFSCR</sequence>
<name>G5QKU1_SALRU</name>
<protein>
    <submittedName>
        <fullName evidence="1">Uncharacterized protein</fullName>
    </submittedName>
</protein>
<reference evidence="1 2" key="1">
    <citation type="journal article" date="2011" name="BMC Genomics">
        <title>Genome sequencing reveals diversification of virulence factor content and possible host adaptation in distinct subpopulations of Salmonella enterica.</title>
        <authorList>
            <person name="den Bakker H.C."/>
            <person name="Moreno Switt A.I."/>
            <person name="Govoni G."/>
            <person name="Cummings C.A."/>
            <person name="Ranieri M.L."/>
            <person name="Degoricija L."/>
            <person name="Hoelzer K."/>
            <person name="Rodriguez-Rivera L.D."/>
            <person name="Brown S."/>
            <person name="Bolchacova E."/>
            <person name="Furtado M.R."/>
            <person name="Wiedmann M."/>
        </authorList>
    </citation>
    <scope>NUCLEOTIDE SEQUENCE [LARGE SCALE GENOMIC DNA]</scope>
    <source>
        <strain evidence="1 2">A4-653</strain>
    </source>
</reference>
<gene>
    <name evidence="1" type="ORF">LTSERUB_3313</name>
</gene>
<accession>G5QKU1</accession>
<organism evidence="1 2">
    <name type="scientific">Salmonella enterica subsp. enterica serovar Rubislaw str. A4-653</name>
    <dbReference type="NCBI Taxonomy" id="913081"/>
    <lineage>
        <taxon>Bacteria</taxon>
        <taxon>Pseudomonadati</taxon>
        <taxon>Pseudomonadota</taxon>
        <taxon>Gammaproteobacteria</taxon>
        <taxon>Enterobacterales</taxon>
        <taxon>Enterobacteriaceae</taxon>
        <taxon>Salmonella</taxon>
    </lineage>
</organism>
<dbReference type="Proteomes" id="UP000004903">
    <property type="component" value="Unassembled WGS sequence"/>
</dbReference>
<dbReference type="EMBL" id="AFCT01001189">
    <property type="protein sequence ID" value="EHC86900.1"/>
    <property type="molecule type" value="Genomic_DNA"/>
</dbReference>
<dbReference type="AlphaFoldDB" id="G5QKU1"/>
<comment type="caution">
    <text evidence="1">The sequence shown here is derived from an EMBL/GenBank/DDBJ whole genome shotgun (WGS) entry which is preliminary data.</text>
</comment>
<proteinExistence type="predicted"/>